<dbReference type="RefSeq" id="WP_184483196.1">
    <property type="nucleotide sequence ID" value="NZ_JAAEDJ010000100.1"/>
</dbReference>
<dbReference type="Gene3D" id="3.40.190.170">
    <property type="entry name" value="Bacterial extracellular solute-binding protein, family 7"/>
    <property type="match status" value="1"/>
</dbReference>
<evidence type="ECO:0000256" key="1">
    <source>
        <dbReference type="ARBA" id="ARBA00022729"/>
    </source>
</evidence>
<comment type="caution">
    <text evidence="3">The sequence shown here is derived from an EMBL/GenBank/DDBJ whole genome shotgun (WGS) entry which is preliminary data.</text>
</comment>
<dbReference type="Proteomes" id="UP000562254">
    <property type="component" value="Unassembled WGS sequence"/>
</dbReference>
<accession>A0A840XRA4</accession>
<organism evidence="3 4">
    <name type="scientific">Neoroseomonas alkaliterrae</name>
    <dbReference type="NCBI Taxonomy" id="1452450"/>
    <lineage>
        <taxon>Bacteria</taxon>
        <taxon>Pseudomonadati</taxon>
        <taxon>Pseudomonadota</taxon>
        <taxon>Alphaproteobacteria</taxon>
        <taxon>Acetobacterales</taxon>
        <taxon>Acetobacteraceae</taxon>
        <taxon>Neoroseomonas</taxon>
    </lineage>
</organism>
<dbReference type="AlphaFoldDB" id="A0A840XRA4"/>
<dbReference type="PANTHER" id="PTHR33376">
    <property type="match status" value="1"/>
</dbReference>
<dbReference type="Pfam" id="PF03480">
    <property type="entry name" value="DctP"/>
    <property type="match status" value="1"/>
</dbReference>
<dbReference type="EMBL" id="JACIJE010000003">
    <property type="protein sequence ID" value="MBB5689420.1"/>
    <property type="molecule type" value="Genomic_DNA"/>
</dbReference>
<evidence type="ECO:0000256" key="2">
    <source>
        <dbReference type="SAM" id="SignalP"/>
    </source>
</evidence>
<sequence length="332" mass="35943">MTSIRRRGLLAASGGLAAAALAPRAAEAQTRWQVATAYPDGNFHTRNLRAFVEEAQQASGGRLQIQLHSNASLLRMPEIKRGVQTGQVQMGEILLSAYGNEDPFFEVDSVPQLVTSTAQARKLAELQRPYVEARFNRQGLSLLYWVPWPPSGLYTNVPVESVETLRGLKMRTFNALTNRFATLAGATPTLVQQAEVPQAFATGVVNAMVTSAATGVDVQAWDFCRHFTPIGFTRTKNAIFVRQRDLAALPAEAQAAIRAAAAAAEARGWAASDTETVNQQNVLQQRGMTIGTPTPALMEGLARIGRIQADEWVAKAGDEGRRLIDAYRAAVA</sequence>
<dbReference type="InterPro" id="IPR038404">
    <property type="entry name" value="TRAP_DctP_sf"/>
</dbReference>
<dbReference type="PANTHER" id="PTHR33376:SF4">
    <property type="entry name" value="SIALIC ACID-BINDING PERIPLASMIC PROTEIN SIAP"/>
    <property type="match status" value="1"/>
</dbReference>
<dbReference type="CDD" id="cd13602">
    <property type="entry name" value="PBP2_TRAP_BpDctp6_7"/>
    <property type="match status" value="1"/>
</dbReference>
<reference evidence="3 4" key="1">
    <citation type="submission" date="2020-08" db="EMBL/GenBank/DDBJ databases">
        <title>Genomic Encyclopedia of Type Strains, Phase IV (KMG-IV): sequencing the most valuable type-strain genomes for metagenomic binning, comparative biology and taxonomic classification.</title>
        <authorList>
            <person name="Goeker M."/>
        </authorList>
    </citation>
    <scope>NUCLEOTIDE SEQUENCE [LARGE SCALE GENOMIC DNA]</scope>
    <source>
        <strain evidence="3 4">DSM 25895</strain>
    </source>
</reference>
<dbReference type="InterPro" id="IPR006311">
    <property type="entry name" value="TAT_signal"/>
</dbReference>
<dbReference type="PROSITE" id="PS51318">
    <property type="entry name" value="TAT"/>
    <property type="match status" value="1"/>
</dbReference>
<evidence type="ECO:0000313" key="3">
    <source>
        <dbReference type="EMBL" id="MBB5689420.1"/>
    </source>
</evidence>
<dbReference type="GO" id="GO:0055085">
    <property type="term" value="P:transmembrane transport"/>
    <property type="evidence" value="ECO:0007669"/>
    <property type="project" value="InterPro"/>
</dbReference>
<feature type="signal peptide" evidence="2">
    <location>
        <begin position="1"/>
        <end position="28"/>
    </location>
</feature>
<dbReference type="NCBIfam" id="NF037995">
    <property type="entry name" value="TRAP_S1"/>
    <property type="match status" value="1"/>
</dbReference>
<keyword evidence="4" id="KW-1185">Reference proteome</keyword>
<proteinExistence type="predicted"/>
<dbReference type="InterPro" id="IPR018389">
    <property type="entry name" value="DctP_fam"/>
</dbReference>
<protein>
    <submittedName>
        <fullName evidence="3">TRAP-type C4-dicarboxylate transport system substrate-binding protein</fullName>
    </submittedName>
</protein>
<name>A0A840XRA4_9PROT</name>
<feature type="chain" id="PRO_5032315194" evidence="2">
    <location>
        <begin position="29"/>
        <end position="332"/>
    </location>
</feature>
<evidence type="ECO:0000313" key="4">
    <source>
        <dbReference type="Proteomes" id="UP000562254"/>
    </source>
</evidence>
<keyword evidence="1 2" id="KW-0732">Signal</keyword>
<gene>
    <name evidence="3" type="ORF">FHS88_001545</name>
</gene>